<proteinExistence type="predicted"/>
<evidence type="ECO:0000313" key="4">
    <source>
        <dbReference type="Proteomes" id="UP000275727"/>
    </source>
</evidence>
<feature type="domain" description="Hydantoinase B/oxoprolinase" evidence="1">
    <location>
        <begin position="5"/>
        <end position="526"/>
    </location>
</feature>
<dbReference type="InterPro" id="IPR003692">
    <property type="entry name" value="Hydantoinase_B"/>
</dbReference>
<keyword evidence="5" id="KW-1185">Reference proteome</keyword>
<dbReference type="PANTHER" id="PTHR11365:SF23">
    <property type="entry name" value="HYPOTHETICAL 5-OXOPROLINASE (EUROFUNG)-RELATED"/>
    <property type="match status" value="1"/>
</dbReference>
<dbReference type="Pfam" id="PF02538">
    <property type="entry name" value="Hydantoinase_B"/>
    <property type="match status" value="1"/>
</dbReference>
<evidence type="ECO:0000259" key="1">
    <source>
        <dbReference type="Pfam" id="PF02538"/>
    </source>
</evidence>
<accession>A0AAD1D634</accession>
<dbReference type="AlphaFoldDB" id="A0AAD1D634"/>
<dbReference type="Proteomes" id="UP000275727">
    <property type="component" value="Chromosome"/>
</dbReference>
<dbReference type="InterPro" id="IPR045079">
    <property type="entry name" value="Oxoprolinase-like"/>
</dbReference>
<evidence type="ECO:0000313" key="2">
    <source>
        <dbReference type="EMBL" id="BBE33909.1"/>
    </source>
</evidence>
<organism evidence="2 4">
    <name type="scientific">Sphingosinicella microcystinivorans</name>
    <dbReference type="NCBI Taxonomy" id="335406"/>
    <lineage>
        <taxon>Bacteria</taxon>
        <taxon>Pseudomonadati</taxon>
        <taxon>Pseudomonadota</taxon>
        <taxon>Alphaproteobacteria</taxon>
        <taxon>Sphingomonadales</taxon>
        <taxon>Sphingosinicellaceae</taxon>
        <taxon>Sphingosinicella</taxon>
    </lineage>
</organism>
<evidence type="ECO:0000313" key="3">
    <source>
        <dbReference type="EMBL" id="RKS90989.1"/>
    </source>
</evidence>
<gene>
    <name evidence="3" type="ORF">DFR51_0533</name>
    <name evidence="2" type="ORF">SmB9_15670</name>
</gene>
<evidence type="ECO:0000313" key="5">
    <source>
        <dbReference type="Proteomes" id="UP000276029"/>
    </source>
</evidence>
<dbReference type="EMBL" id="RBWX01000007">
    <property type="protein sequence ID" value="RKS90989.1"/>
    <property type="molecule type" value="Genomic_DNA"/>
</dbReference>
<dbReference type="PANTHER" id="PTHR11365">
    <property type="entry name" value="5-OXOPROLINASE RELATED"/>
    <property type="match status" value="1"/>
</dbReference>
<reference evidence="3 5" key="2">
    <citation type="submission" date="2018-10" db="EMBL/GenBank/DDBJ databases">
        <title>Genomic Encyclopedia of Type Strains, Phase IV (KMG-IV): sequencing the most valuable type-strain genomes for metagenomic binning, comparative biology and taxonomic classification.</title>
        <authorList>
            <person name="Goeker M."/>
        </authorList>
    </citation>
    <scope>NUCLEOTIDE SEQUENCE [LARGE SCALE GENOMIC DNA]</scope>
    <source>
        <strain evidence="3 5">DSM 19791</strain>
    </source>
</reference>
<dbReference type="EMBL" id="AP018711">
    <property type="protein sequence ID" value="BBE33909.1"/>
    <property type="molecule type" value="Genomic_DNA"/>
</dbReference>
<reference evidence="2 4" key="1">
    <citation type="submission" date="2018-06" db="EMBL/GenBank/DDBJ databases">
        <title>Complete Genome Sequence of the Microcystin-Degrading Bacterium Sphingosinicella microcystinivorans Strain B-9.</title>
        <authorList>
            <person name="Jin H."/>
            <person name="Nishizawa T."/>
            <person name="Guo Y."/>
            <person name="Nishizawa A."/>
            <person name="Park H."/>
            <person name="Kato H."/>
            <person name="Tsuji K."/>
            <person name="Harada K."/>
        </authorList>
    </citation>
    <scope>NUCLEOTIDE SEQUENCE [LARGE SCALE GENOMIC DNA]</scope>
    <source>
        <strain evidence="2 4">B9</strain>
    </source>
</reference>
<dbReference type="GO" id="GO:0005829">
    <property type="term" value="C:cytosol"/>
    <property type="evidence" value="ECO:0007669"/>
    <property type="project" value="TreeGrafter"/>
</dbReference>
<dbReference type="RefSeq" id="WP_160119121.1">
    <property type="nucleotide sequence ID" value="NZ_AP018711.1"/>
</dbReference>
<name>A0AAD1D634_SPHMI</name>
<sequence>MRKVDVVLTEIIRNRLVAATEEMAKTMIRTAFNPLLYEVQDFSVTIMSATGDMWAETPGVIVFSQAFPEAVRAGMARWKGNFAEGDVLIVNDPFETGTHISDTNVYMPVFFEGELVAFCGTAAHWADVGGKNPGGWCPDTTDTFQEGLCFRHQKIVERGVKNQGLWDLIDCNVRVPEIVKGDLEAQIASCRQGCERIQSLCAKYGTETIREAMDYVIDQTDRSMRATIAALPDGEYGTSIRLDSDGVQEDGEFLVCLKVTIQGDRVHFSLNGSSPTARGPINLPAPCTKGILASSLKGILLPFDPCNAGHTKCLDFELPPESIVNPVWPAPTDSYGYVIECLMEMMFRCFLNIVPDKCPAGGYQLTGAFFSRSQSRHGKPFVMMDPMHGGNGALIDRDGATNQLTGNGDLPNTPIEITETRHPFRVELFEFAPEVAGVGKFRGGMGVRKDYRCLTDGVYASFVIENTADTTAAGFNGGTDGDHGSLTVTPVGGEPIVYNERVGSIGPFGEGTLFRVITGGGGAWGEAIERDPELVLSDVRNAFITPEDARRLYGVAIEQNGGTWSIDLQKTRELRAAA</sequence>
<dbReference type="KEGG" id="smic:SmB9_15670"/>
<protein>
    <submittedName>
        <fullName evidence="2">5-oxoprolinase</fullName>
    </submittedName>
    <submittedName>
        <fullName evidence="3">N-methylhydantoinase B</fullName>
    </submittedName>
</protein>
<dbReference type="Proteomes" id="UP000276029">
    <property type="component" value="Unassembled WGS sequence"/>
</dbReference>
<dbReference type="GO" id="GO:0006749">
    <property type="term" value="P:glutathione metabolic process"/>
    <property type="evidence" value="ECO:0007669"/>
    <property type="project" value="TreeGrafter"/>
</dbReference>
<dbReference type="GO" id="GO:0017168">
    <property type="term" value="F:5-oxoprolinase (ATP-hydrolyzing) activity"/>
    <property type="evidence" value="ECO:0007669"/>
    <property type="project" value="TreeGrafter"/>
</dbReference>